<evidence type="ECO:0000313" key="6">
    <source>
        <dbReference type="EMBL" id="SFS17332.1"/>
    </source>
</evidence>
<evidence type="ECO:0000256" key="5">
    <source>
        <dbReference type="ARBA" id="ARBA00023136"/>
    </source>
</evidence>
<dbReference type="STRING" id="474950.SAMN05421771_3118"/>
<keyword evidence="3" id="KW-0812">Transmembrane</keyword>
<sequence>MRQTATQTMHPGGLAGWLLSRFSTQKPTRHLQIIETLPLGGRRQLTLILCDGERFLVGGGTDGIETIVRVGPIPPAEPAC</sequence>
<dbReference type="OrthoDB" id="123378at2"/>
<dbReference type="Proteomes" id="UP000199024">
    <property type="component" value="Unassembled WGS sequence"/>
</dbReference>
<dbReference type="Pfam" id="PF04347">
    <property type="entry name" value="FliO"/>
    <property type="match status" value="1"/>
</dbReference>
<evidence type="ECO:0000256" key="2">
    <source>
        <dbReference type="ARBA" id="ARBA00022475"/>
    </source>
</evidence>
<dbReference type="GO" id="GO:0016020">
    <property type="term" value="C:membrane"/>
    <property type="evidence" value="ECO:0007669"/>
    <property type="project" value="InterPro"/>
</dbReference>
<keyword evidence="4" id="KW-1133">Transmembrane helix</keyword>
<evidence type="ECO:0000313" key="7">
    <source>
        <dbReference type="Proteomes" id="UP000199024"/>
    </source>
</evidence>
<name>A0A1I6MNQ9_9BACT</name>
<comment type="subcellular location">
    <subcellularLocation>
        <location evidence="1">Cell membrane</location>
    </subcellularLocation>
</comment>
<evidence type="ECO:0000256" key="4">
    <source>
        <dbReference type="ARBA" id="ARBA00022989"/>
    </source>
</evidence>
<evidence type="ECO:0000256" key="3">
    <source>
        <dbReference type="ARBA" id="ARBA00022692"/>
    </source>
</evidence>
<keyword evidence="6" id="KW-0966">Cell projection</keyword>
<dbReference type="AlphaFoldDB" id="A0A1I6MNQ9"/>
<accession>A0A1I6MNQ9</accession>
<gene>
    <name evidence="6" type="ORF">SAMN05421771_3118</name>
</gene>
<keyword evidence="7" id="KW-1185">Reference proteome</keyword>
<keyword evidence="5" id="KW-0472">Membrane</keyword>
<keyword evidence="6" id="KW-0969">Cilium</keyword>
<keyword evidence="6" id="KW-0282">Flagellum</keyword>
<keyword evidence="2" id="KW-1003">Cell membrane</keyword>
<evidence type="ECO:0000256" key="1">
    <source>
        <dbReference type="ARBA" id="ARBA00004236"/>
    </source>
</evidence>
<protein>
    <submittedName>
        <fullName evidence="6">Flagellar biosynthesis protein, FliO</fullName>
    </submittedName>
</protein>
<dbReference type="RefSeq" id="WP_089840359.1">
    <property type="nucleotide sequence ID" value="NZ_FOZL01000001.1"/>
</dbReference>
<dbReference type="EMBL" id="FOZL01000001">
    <property type="protein sequence ID" value="SFS17332.1"/>
    <property type="molecule type" value="Genomic_DNA"/>
</dbReference>
<dbReference type="GO" id="GO:0044781">
    <property type="term" value="P:bacterial-type flagellum organization"/>
    <property type="evidence" value="ECO:0007669"/>
    <property type="project" value="InterPro"/>
</dbReference>
<dbReference type="InterPro" id="IPR022781">
    <property type="entry name" value="Flagellar_biosynth_FliO"/>
</dbReference>
<reference evidence="6 7" key="1">
    <citation type="submission" date="2016-10" db="EMBL/GenBank/DDBJ databases">
        <authorList>
            <person name="de Groot N.N."/>
        </authorList>
    </citation>
    <scope>NUCLEOTIDE SEQUENCE [LARGE SCALE GENOMIC DNA]</scope>
    <source>
        <strain evidence="6 7">DSM 21001</strain>
    </source>
</reference>
<proteinExistence type="predicted"/>
<organism evidence="6 7">
    <name type="scientific">Granulicella pectinivorans</name>
    <dbReference type="NCBI Taxonomy" id="474950"/>
    <lineage>
        <taxon>Bacteria</taxon>
        <taxon>Pseudomonadati</taxon>
        <taxon>Acidobacteriota</taxon>
        <taxon>Terriglobia</taxon>
        <taxon>Terriglobales</taxon>
        <taxon>Acidobacteriaceae</taxon>
        <taxon>Granulicella</taxon>
    </lineage>
</organism>